<dbReference type="KEGG" id="vg:10973708"/>
<feature type="compositionally biased region" description="Basic and acidic residues" evidence="1">
    <location>
        <begin position="289"/>
        <end position="301"/>
    </location>
</feature>
<sequence>MKHLATITNINYRASRRSNVTMAAPSDFFTNCYGYLKSLPVLKKPNSKTQPSEYFLYQLLQCFISSEETSFHSTLEILEYLKTLVKIKISSKTNIEALFRESESAIKSDEEKQQLQSTYQERTLKRKMAYEYRTTNPQAYQEFTTKRVKKIQHRRQTEPATSRSLMDSPQYFNNKSPGFVVSSQEEEETPARPQRTPSPPQQPAYADSLPSEIECAEDVTASPYNPFTSSYEPSVADLFTDGYKPKVISTPAYIPPALNGDMEFVAEFTPRRSTEDMENNLADVAADLEGTRRSRPRDRNVLSRSPSPRIDRSRSKLRDRSRSYVSHRSPSASSSSSKSSSSSESSRRSSPVRPQPPPPPPRRVAKNRTKGVAFMIKNKGEYACMSGYSSYLKSKIKRTQGVLLVEPMYINNDDLDLAKVWTDLSQKILSKFKGLTKTNKTLKTKSISSELQESIKIYIVKQLRKINFE</sequence>
<evidence type="ECO:0000256" key="1">
    <source>
        <dbReference type="SAM" id="MobiDB-lite"/>
    </source>
</evidence>
<protein>
    <submittedName>
        <fullName evidence="2">Uncharacterized protein</fullName>
    </submittedName>
</protein>
<evidence type="ECO:0000313" key="3">
    <source>
        <dbReference type="Proteomes" id="UP000203266"/>
    </source>
</evidence>
<evidence type="ECO:0000313" key="2">
    <source>
        <dbReference type="EMBL" id="ABY47715.1"/>
    </source>
</evidence>
<dbReference type="RefSeq" id="YP_001649006.1">
    <property type="nucleotide sequence ID" value="NC_010240.1"/>
</dbReference>
<keyword evidence="3" id="KW-1185">Reference proteome</keyword>
<accession>A9YML6</accession>
<dbReference type="Proteomes" id="UP000203266">
    <property type="component" value="Segment"/>
</dbReference>
<dbReference type="GeneID" id="10973708"/>
<feature type="compositionally biased region" description="Basic and acidic residues" evidence="1">
    <location>
        <begin position="309"/>
        <end position="322"/>
    </location>
</feature>
<reference evidence="2 3" key="1">
    <citation type="journal article" date="2008" name="Virus Genes">
        <title>Genomic sequence analysis of a granulovirus isolated from the Old World bollworm, Helicoverpa armigera.</title>
        <authorList>
            <person name="Harrison R.L."/>
            <person name="Popham H.J."/>
        </authorList>
    </citation>
    <scope>NUCLEOTIDE SEQUENCE [LARGE SCALE GENOMIC DNA]</scope>
</reference>
<proteinExistence type="predicted"/>
<feature type="compositionally biased region" description="Polar residues" evidence="1">
    <location>
        <begin position="158"/>
        <end position="176"/>
    </location>
</feature>
<organism evidence="2 3">
    <name type="scientific">Helicoverpa armigera granulovirus</name>
    <dbReference type="NCBI Taxonomy" id="489830"/>
    <lineage>
        <taxon>Viruses</taxon>
        <taxon>Viruses incertae sedis</taxon>
        <taxon>Naldaviricetes</taxon>
        <taxon>Lefavirales</taxon>
        <taxon>Baculoviridae</taxon>
        <taxon>Betabaculovirus</taxon>
        <taxon>Betabaculovirus helarmigerae</taxon>
    </lineage>
</organism>
<feature type="region of interest" description="Disordered" evidence="1">
    <location>
        <begin position="148"/>
        <end position="208"/>
    </location>
</feature>
<feature type="region of interest" description="Disordered" evidence="1">
    <location>
        <begin position="285"/>
        <end position="369"/>
    </location>
</feature>
<dbReference type="EMBL" id="EU255577">
    <property type="protein sequence ID" value="ABY47715.1"/>
    <property type="molecule type" value="Genomic_DNA"/>
</dbReference>
<name>A9YML6_9BBAC</name>
<dbReference type="OrthoDB" id="10434at10239"/>
<feature type="compositionally biased region" description="Low complexity" evidence="1">
    <location>
        <begin position="323"/>
        <end position="352"/>
    </location>
</feature>
<feature type="compositionally biased region" description="Pro residues" evidence="1">
    <location>
        <begin position="353"/>
        <end position="362"/>
    </location>
</feature>